<proteinExistence type="inferred from homology"/>
<keyword evidence="6" id="KW-0119">Carbohydrate metabolism</keyword>
<dbReference type="RefSeq" id="WP_182541113.1">
    <property type="nucleotide sequence ID" value="NZ_JACGXA010000001.1"/>
</dbReference>
<protein>
    <submittedName>
        <fullName evidence="9">Trehalose synthase</fullName>
        <ecNumber evidence="9">2.4.1.245</ecNumber>
    </submittedName>
</protein>
<feature type="domain" description="Trehalose synthase N-terminal" evidence="8">
    <location>
        <begin position="44"/>
        <end position="195"/>
    </location>
</feature>
<evidence type="ECO:0000259" key="8">
    <source>
        <dbReference type="Pfam" id="PF21269"/>
    </source>
</evidence>
<dbReference type="Pfam" id="PF21269">
    <property type="entry name" value="TreT_GT1"/>
    <property type="match status" value="1"/>
</dbReference>
<organism evidence="9 10">
    <name type="scientific">Nocardioides ginsengisegetis</name>
    <dbReference type="NCBI Taxonomy" id="661491"/>
    <lineage>
        <taxon>Bacteria</taxon>
        <taxon>Bacillati</taxon>
        <taxon>Actinomycetota</taxon>
        <taxon>Actinomycetes</taxon>
        <taxon>Propionibacteriales</taxon>
        <taxon>Nocardioidaceae</taxon>
        <taxon>Nocardioides</taxon>
    </lineage>
</organism>
<dbReference type="EC" id="2.4.1.245" evidence="9"/>
<evidence type="ECO:0000256" key="1">
    <source>
        <dbReference type="ARBA" id="ARBA00009481"/>
    </source>
</evidence>
<comment type="caution">
    <text evidence="9">The sequence shown here is derived from an EMBL/GenBank/DDBJ whole genome shotgun (WGS) entry which is preliminary data.</text>
</comment>
<dbReference type="PANTHER" id="PTHR47779">
    <property type="entry name" value="SYNTHASE (CCG-9), PUTATIVE (AFU_ORTHOLOGUE AFUA_3G12100)-RELATED"/>
    <property type="match status" value="1"/>
</dbReference>
<name>A0A7W3PB25_9ACTN</name>
<evidence type="ECO:0000256" key="4">
    <source>
        <dbReference type="ARBA" id="ARBA00022676"/>
    </source>
</evidence>
<evidence type="ECO:0000313" key="9">
    <source>
        <dbReference type="EMBL" id="MBA8805365.1"/>
    </source>
</evidence>
<dbReference type="Gene3D" id="3.40.50.2000">
    <property type="entry name" value="Glycogen Phosphorylase B"/>
    <property type="match status" value="2"/>
</dbReference>
<keyword evidence="5 9" id="KW-0808">Transferase</keyword>
<dbReference type="Proteomes" id="UP000580910">
    <property type="component" value="Unassembled WGS sequence"/>
</dbReference>
<dbReference type="GO" id="GO:0102986">
    <property type="term" value="F:trehalose synthase activity"/>
    <property type="evidence" value="ECO:0007669"/>
    <property type="project" value="UniProtKB-EC"/>
</dbReference>
<keyword evidence="4 9" id="KW-0328">Glycosyltransferase</keyword>
<dbReference type="AlphaFoldDB" id="A0A7W3PB25"/>
<comment type="subunit">
    <text evidence="2">Homodimer.</text>
</comment>
<keyword evidence="10" id="KW-1185">Reference proteome</keyword>
<evidence type="ECO:0000313" key="10">
    <source>
        <dbReference type="Proteomes" id="UP000580910"/>
    </source>
</evidence>
<dbReference type="InterPro" id="IPR052078">
    <property type="entry name" value="Trehalose_Metab_GTase"/>
</dbReference>
<evidence type="ECO:0000259" key="7">
    <source>
        <dbReference type="Pfam" id="PF00534"/>
    </source>
</evidence>
<comment type="similarity">
    <text evidence="1">Belongs to the glycosyltransferase group 1 family. Glycosyltransferase 4 subfamily.</text>
</comment>
<keyword evidence="3" id="KW-0313">Glucose metabolism</keyword>
<evidence type="ECO:0000256" key="6">
    <source>
        <dbReference type="ARBA" id="ARBA00023277"/>
    </source>
</evidence>
<dbReference type="InterPro" id="IPR049438">
    <property type="entry name" value="TreT_GT1"/>
</dbReference>
<dbReference type="GO" id="GO:0006006">
    <property type="term" value="P:glucose metabolic process"/>
    <property type="evidence" value="ECO:0007669"/>
    <property type="project" value="UniProtKB-KW"/>
</dbReference>
<evidence type="ECO:0000256" key="3">
    <source>
        <dbReference type="ARBA" id="ARBA00022526"/>
    </source>
</evidence>
<accession>A0A7W3PB25</accession>
<dbReference type="PANTHER" id="PTHR47779:SF1">
    <property type="entry name" value="SYNTHASE (CCG-9), PUTATIVE (AFU_ORTHOLOGUE AFUA_3G12100)-RELATED"/>
    <property type="match status" value="1"/>
</dbReference>
<reference evidence="9 10" key="1">
    <citation type="submission" date="2020-07" db="EMBL/GenBank/DDBJ databases">
        <title>Sequencing the genomes of 1000 actinobacteria strains.</title>
        <authorList>
            <person name="Klenk H.-P."/>
        </authorList>
    </citation>
    <scope>NUCLEOTIDE SEQUENCE [LARGE SCALE GENOMIC DNA]</scope>
    <source>
        <strain evidence="9 10">DSM 21349</strain>
    </source>
</reference>
<dbReference type="InterPro" id="IPR001296">
    <property type="entry name" value="Glyco_trans_1"/>
</dbReference>
<dbReference type="Pfam" id="PF00534">
    <property type="entry name" value="Glycos_transf_1"/>
    <property type="match status" value="1"/>
</dbReference>
<evidence type="ECO:0000256" key="5">
    <source>
        <dbReference type="ARBA" id="ARBA00022679"/>
    </source>
</evidence>
<dbReference type="EMBL" id="JACGXA010000001">
    <property type="protein sequence ID" value="MBA8805365.1"/>
    <property type="molecule type" value="Genomic_DNA"/>
</dbReference>
<feature type="domain" description="Glycosyl transferase family 1" evidence="7">
    <location>
        <begin position="360"/>
        <end position="447"/>
    </location>
</feature>
<dbReference type="SUPFAM" id="SSF53756">
    <property type="entry name" value="UDP-Glycosyltransferase/glycogen phosphorylase"/>
    <property type="match status" value="1"/>
</dbReference>
<gene>
    <name evidence="9" type="ORF">FB382_003656</name>
</gene>
<sequence>MHEIQIAPADVDRLTGLLSRERKDQFDAVAAGARELLGGRVVWNVNATAHGGGVAEMLQTLLANARGVGIDTRWLVLSGSPEFFAITKRLHNVLHGEPGDGGELGAAEHAVVAEALRPDLADMATLVKPDDVVLLHDPQTAAMVTPLRETGAKVVWRCHIGRDTPNALTDLGWAFLRPLIEAADAFVFSRRNYVPRWMASEKVHIITPSIDPFSAKNAPLSDADAEATLGYAGLLGGARDPRALTFTKRNGTVGTTRPHRGLDLTGGTIPCEARLVVQISRWDRLKDMTGVMQGFADAGLPGDVHLLLVGPEVSGVSDDPEGAGVLAECRSRWDGLAREEQSRVHLVCLSMDDVDENAHLVNALQRRASVVVQKSLVEGFGLTVTEAMWKARPVVASAIGGIQDQIVDGENGLLLEDPHDLDALGRALARLLEQPDLAAGLGNAARATVHERFLGDRHLEAYADLFGTLLV</sequence>
<evidence type="ECO:0000256" key="2">
    <source>
        <dbReference type="ARBA" id="ARBA00011738"/>
    </source>
</evidence>